<accession>A0ABT5VKR6</accession>
<sequence length="60" mass="6893">MATTTRGKVLRELEGRGRGTCPLCKRKRIKLLYDNTDKNGQTIKVCKCCRPKKILKKKTN</sequence>
<dbReference type="EMBL" id="JAOTPO010000025">
    <property type="protein sequence ID" value="MDE5416031.1"/>
    <property type="molecule type" value="Genomic_DNA"/>
</dbReference>
<reference evidence="1" key="1">
    <citation type="submission" date="2024-05" db="EMBL/GenBank/DDBJ databases">
        <title>Alkalihalobacillus sp. strain MEB203 novel alkaliphilic bacterium from Lonar Lake, India.</title>
        <authorList>
            <person name="Joshi A."/>
            <person name="Thite S."/>
            <person name="Mengade P."/>
        </authorList>
    </citation>
    <scope>NUCLEOTIDE SEQUENCE</scope>
    <source>
        <strain evidence="1">MEB 203</strain>
    </source>
</reference>
<keyword evidence="2" id="KW-1185">Reference proteome</keyword>
<protein>
    <recommendedName>
        <fullName evidence="3">50S ribosomal protein L33</fullName>
    </recommendedName>
</protein>
<dbReference type="Proteomes" id="UP001148125">
    <property type="component" value="Unassembled WGS sequence"/>
</dbReference>
<organism evidence="1 2">
    <name type="scientific">Alkalihalobacterium chitinilyticum</name>
    <dbReference type="NCBI Taxonomy" id="2980103"/>
    <lineage>
        <taxon>Bacteria</taxon>
        <taxon>Bacillati</taxon>
        <taxon>Bacillota</taxon>
        <taxon>Bacilli</taxon>
        <taxon>Bacillales</taxon>
        <taxon>Bacillaceae</taxon>
        <taxon>Alkalihalobacterium</taxon>
    </lineage>
</organism>
<evidence type="ECO:0008006" key="3">
    <source>
        <dbReference type="Google" id="ProtNLM"/>
    </source>
</evidence>
<name>A0ABT5VKR6_9BACI</name>
<comment type="caution">
    <text evidence="1">The sequence shown here is derived from an EMBL/GenBank/DDBJ whole genome shotgun (WGS) entry which is preliminary data.</text>
</comment>
<proteinExistence type="predicted"/>
<evidence type="ECO:0000313" key="2">
    <source>
        <dbReference type="Proteomes" id="UP001148125"/>
    </source>
</evidence>
<gene>
    <name evidence="1" type="ORF">N7Z68_22135</name>
</gene>
<evidence type="ECO:0000313" key="1">
    <source>
        <dbReference type="EMBL" id="MDE5416031.1"/>
    </source>
</evidence>